<dbReference type="AlphaFoldDB" id="A0A6M3KZV9"/>
<evidence type="ECO:0000313" key="1">
    <source>
        <dbReference type="EMBL" id="QJA87756.1"/>
    </source>
</evidence>
<sequence length="60" mass="7258">MFKCIWCGKEVKPMWNDVKKRWEPSSLLWKSSPPFYNDIVEAYCSPHHSLAKHEHDRKQK</sequence>
<gene>
    <name evidence="1" type="ORF">MM415B02898_0013</name>
</gene>
<organism evidence="1">
    <name type="scientific">viral metagenome</name>
    <dbReference type="NCBI Taxonomy" id="1070528"/>
    <lineage>
        <taxon>unclassified sequences</taxon>
        <taxon>metagenomes</taxon>
        <taxon>organismal metagenomes</taxon>
    </lineage>
</organism>
<accession>A0A6M3KZV9</accession>
<reference evidence="1" key="1">
    <citation type="submission" date="2020-03" db="EMBL/GenBank/DDBJ databases">
        <title>The deep terrestrial virosphere.</title>
        <authorList>
            <person name="Holmfeldt K."/>
            <person name="Nilsson E."/>
            <person name="Simone D."/>
            <person name="Lopez-Fernandez M."/>
            <person name="Wu X."/>
            <person name="de Brujin I."/>
            <person name="Lundin D."/>
            <person name="Andersson A."/>
            <person name="Bertilsson S."/>
            <person name="Dopson M."/>
        </authorList>
    </citation>
    <scope>NUCLEOTIDE SEQUENCE</scope>
    <source>
        <strain evidence="1">MM415B02898</strain>
    </source>
</reference>
<proteinExistence type="predicted"/>
<protein>
    <submittedName>
        <fullName evidence="1">Uncharacterized protein</fullName>
    </submittedName>
</protein>
<dbReference type="EMBL" id="MT142730">
    <property type="protein sequence ID" value="QJA87756.1"/>
    <property type="molecule type" value="Genomic_DNA"/>
</dbReference>
<name>A0A6M3KZV9_9ZZZZ</name>